<keyword evidence="5" id="KW-0406">Ion transport</keyword>
<evidence type="ECO:0000313" key="9">
    <source>
        <dbReference type="Proteomes" id="UP001497392"/>
    </source>
</evidence>
<dbReference type="EMBL" id="CAXHTA020000019">
    <property type="protein sequence ID" value="CAL5229008.1"/>
    <property type="molecule type" value="Genomic_DNA"/>
</dbReference>
<name>A0ABP1GE58_9CHLO</name>
<dbReference type="Gene3D" id="1.10.520.20">
    <property type="entry name" value="N-terminal domain of the delta subunit of the F1F0-ATP synthase"/>
    <property type="match status" value="1"/>
</dbReference>
<protein>
    <submittedName>
        <fullName evidence="8">G12250 protein</fullName>
    </submittedName>
</protein>
<evidence type="ECO:0000256" key="5">
    <source>
        <dbReference type="ARBA" id="ARBA00023065"/>
    </source>
</evidence>
<keyword evidence="9" id="KW-1185">Reference proteome</keyword>
<dbReference type="SUPFAM" id="SSF47928">
    <property type="entry name" value="N-terminal domain of the delta subunit of the F1F0-ATP synthase"/>
    <property type="match status" value="1"/>
</dbReference>
<gene>
    <name evidence="8" type="primary">g12250</name>
    <name evidence="8" type="ORF">VP750_LOCUS10914</name>
</gene>
<sequence length="222" mass="24540">MLRSAASLLARGRRLGSLATEQTGAQVRSFAEATLQKPDIPVHGIHGRYALALFEAGAKQGQLDKIDTDLKQINQLSEADKMFKQFLQDPSVPKKEKLSSLGEILKAMNVSETTSSLFEVLAENNRLNLVPKIAETFEDIIASARGQVKAIITTAEKLQKDQLATFKKELQKTLQKGQQLILEERVEPAIIGGLIIDVGEKHVDMSILTRVKKIEQVLRESV</sequence>
<dbReference type="Pfam" id="PF00213">
    <property type="entry name" value="OSCP"/>
    <property type="match status" value="1"/>
</dbReference>
<evidence type="ECO:0000313" key="8">
    <source>
        <dbReference type="EMBL" id="CAL5229008.1"/>
    </source>
</evidence>
<evidence type="ECO:0000256" key="3">
    <source>
        <dbReference type="ARBA" id="ARBA00022448"/>
    </source>
</evidence>
<comment type="subcellular location">
    <subcellularLocation>
        <location evidence="1">Membrane</location>
    </subcellularLocation>
</comment>
<comment type="caution">
    <text evidence="8">The sequence shown here is derived from an EMBL/GenBank/DDBJ whole genome shotgun (WGS) entry which is preliminary data.</text>
</comment>
<dbReference type="InterPro" id="IPR000711">
    <property type="entry name" value="ATPase_OSCP/dsu"/>
</dbReference>
<keyword evidence="4" id="KW-0375">Hydrogen ion transport</keyword>
<organism evidence="8 9">
    <name type="scientific">Coccomyxa viridis</name>
    <dbReference type="NCBI Taxonomy" id="1274662"/>
    <lineage>
        <taxon>Eukaryota</taxon>
        <taxon>Viridiplantae</taxon>
        <taxon>Chlorophyta</taxon>
        <taxon>core chlorophytes</taxon>
        <taxon>Trebouxiophyceae</taxon>
        <taxon>Trebouxiophyceae incertae sedis</taxon>
        <taxon>Coccomyxaceae</taxon>
        <taxon>Coccomyxa</taxon>
    </lineage>
</organism>
<keyword evidence="3" id="KW-0813">Transport</keyword>
<keyword evidence="6" id="KW-0472">Membrane</keyword>
<dbReference type="HAMAP" id="MF_01416">
    <property type="entry name" value="ATP_synth_delta_bact"/>
    <property type="match status" value="1"/>
</dbReference>
<evidence type="ECO:0000256" key="1">
    <source>
        <dbReference type="ARBA" id="ARBA00004370"/>
    </source>
</evidence>
<keyword evidence="7" id="KW-0066">ATP synthesis</keyword>
<dbReference type="Proteomes" id="UP001497392">
    <property type="component" value="Unassembled WGS sequence"/>
</dbReference>
<proteinExistence type="inferred from homology"/>
<reference evidence="8 9" key="1">
    <citation type="submission" date="2024-06" db="EMBL/GenBank/DDBJ databases">
        <authorList>
            <person name="Kraege A."/>
            <person name="Thomma B."/>
        </authorList>
    </citation>
    <scope>NUCLEOTIDE SEQUENCE [LARGE SCALE GENOMIC DNA]</scope>
</reference>
<evidence type="ECO:0000256" key="7">
    <source>
        <dbReference type="ARBA" id="ARBA00023310"/>
    </source>
</evidence>
<accession>A0ABP1GE58</accession>
<dbReference type="NCBIfam" id="TIGR01145">
    <property type="entry name" value="ATP_synt_delta"/>
    <property type="match status" value="1"/>
</dbReference>
<evidence type="ECO:0000256" key="2">
    <source>
        <dbReference type="ARBA" id="ARBA00007046"/>
    </source>
</evidence>
<comment type="similarity">
    <text evidence="2">Belongs to the ATPase delta chain family.</text>
</comment>
<evidence type="ECO:0000256" key="6">
    <source>
        <dbReference type="ARBA" id="ARBA00023136"/>
    </source>
</evidence>
<dbReference type="PRINTS" id="PR00125">
    <property type="entry name" value="ATPASEDELTA"/>
</dbReference>
<dbReference type="InterPro" id="IPR026015">
    <property type="entry name" value="ATP_synth_OSCP/delta_N_sf"/>
</dbReference>
<evidence type="ECO:0000256" key="4">
    <source>
        <dbReference type="ARBA" id="ARBA00022781"/>
    </source>
</evidence>
<dbReference type="PANTHER" id="PTHR11910">
    <property type="entry name" value="ATP SYNTHASE DELTA CHAIN"/>
    <property type="match status" value="1"/>
</dbReference>